<protein>
    <submittedName>
        <fullName evidence="1">Uncharacterized protein</fullName>
    </submittedName>
</protein>
<dbReference type="EMBL" id="JBDODL010004435">
    <property type="protein sequence ID" value="MES1923038.1"/>
    <property type="molecule type" value="Genomic_DNA"/>
</dbReference>
<proteinExistence type="predicted"/>
<accession>A0ABV2ATN8</accession>
<evidence type="ECO:0000313" key="2">
    <source>
        <dbReference type="Proteomes" id="UP001439008"/>
    </source>
</evidence>
<reference evidence="1 2" key="1">
    <citation type="journal article" date="2024" name="BMC Biol.">
        <title>Comparative genomics of Ascetosporea gives new insight into the evolutionary basis for animal parasitism in Rhizaria.</title>
        <authorList>
            <person name="Hiltunen Thoren M."/>
            <person name="Onut-Brannstrom I."/>
            <person name="Alfjorden A."/>
            <person name="Peckova H."/>
            <person name="Swords F."/>
            <person name="Hooper C."/>
            <person name="Holzer A.S."/>
            <person name="Bass D."/>
            <person name="Burki F."/>
        </authorList>
    </citation>
    <scope>NUCLEOTIDE SEQUENCE [LARGE SCALE GENOMIC DNA]</scope>
    <source>
        <strain evidence="1">20-A016</strain>
    </source>
</reference>
<keyword evidence="2" id="KW-1185">Reference proteome</keyword>
<gene>
    <name evidence="1" type="ORF">MHBO_004572</name>
</gene>
<evidence type="ECO:0000313" key="1">
    <source>
        <dbReference type="EMBL" id="MES1923038.1"/>
    </source>
</evidence>
<dbReference type="Proteomes" id="UP001439008">
    <property type="component" value="Unassembled WGS sequence"/>
</dbReference>
<organism evidence="1 2">
    <name type="scientific">Bonamia ostreae</name>
    <dbReference type="NCBI Taxonomy" id="126728"/>
    <lineage>
        <taxon>Eukaryota</taxon>
        <taxon>Sar</taxon>
        <taxon>Rhizaria</taxon>
        <taxon>Endomyxa</taxon>
        <taxon>Ascetosporea</taxon>
        <taxon>Haplosporida</taxon>
        <taxon>Bonamia</taxon>
    </lineage>
</organism>
<sequence length="157" mass="18019">MRSLLNDREIKILDDAIEQSVAMADYNRFRKNNSNTQNLRDVREGLRGKKFVDQINQLINSDEFVTAISVAKNIGKFSKKMKVPIFSKFAMMLNSVLKGLGVSSEYFIEKNNAKTMARIIHLLIDDISKGYIIDRSARKVRSIPSFKEFWKPIGTNN</sequence>
<comment type="caution">
    <text evidence="1">The sequence shown here is derived from an EMBL/GenBank/DDBJ whole genome shotgun (WGS) entry which is preliminary data.</text>
</comment>
<name>A0ABV2ATN8_9EUKA</name>